<gene>
    <name evidence="3" type="ORF">EHQ59_16205</name>
</gene>
<dbReference type="InterPro" id="IPR006442">
    <property type="entry name" value="Antitoxin_Phd/YefM"/>
</dbReference>
<sequence length="77" mass="8669">MEYNIHDAKSNLSKLIVQAIEGKEVVISKAGKPVVKLVRIVPDQKKKRKIGIYQGETKITKDFFEPLPNDEISGFLS</sequence>
<accession>A0A4R9JM59</accession>
<comment type="function">
    <text evidence="2">Antitoxin component of a type II toxin-antitoxin (TA) system.</text>
</comment>
<dbReference type="OrthoDB" id="9800503at2"/>
<evidence type="ECO:0000256" key="2">
    <source>
        <dbReference type="RuleBase" id="RU362080"/>
    </source>
</evidence>
<evidence type="ECO:0000256" key="1">
    <source>
        <dbReference type="ARBA" id="ARBA00009981"/>
    </source>
</evidence>
<dbReference type="NCBIfam" id="TIGR01552">
    <property type="entry name" value="phd_fam"/>
    <property type="match status" value="1"/>
</dbReference>
<evidence type="ECO:0000313" key="4">
    <source>
        <dbReference type="Proteomes" id="UP000297609"/>
    </source>
</evidence>
<name>A0A4R9JM59_9LEPT</name>
<protein>
    <recommendedName>
        <fullName evidence="2">Antitoxin</fullName>
    </recommendedName>
</protein>
<organism evidence="3 4">
    <name type="scientific">Leptospira kemamanensis</name>
    <dbReference type="NCBI Taxonomy" id="2484942"/>
    <lineage>
        <taxon>Bacteria</taxon>
        <taxon>Pseudomonadati</taxon>
        <taxon>Spirochaetota</taxon>
        <taxon>Spirochaetia</taxon>
        <taxon>Leptospirales</taxon>
        <taxon>Leptospiraceae</taxon>
        <taxon>Leptospira</taxon>
    </lineage>
</organism>
<comment type="caution">
    <text evidence="3">The sequence shown here is derived from an EMBL/GenBank/DDBJ whole genome shotgun (WGS) entry which is preliminary data.</text>
</comment>
<dbReference type="EMBL" id="RQGG01000048">
    <property type="protein sequence ID" value="TGL47670.1"/>
    <property type="molecule type" value="Genomic_DNA"/>
</dbReference>
<comment type="similarity">
    <text evidence="1 2">Belongs to the phD/YefM antitoxin family.</text>
</comment>
<dbReference type="AlphaFoldDB" id="A0A4R9JM59"/>
<dbReference type="Pfam" id="PF02604">
    <property type="entry name" value="PhdYeFM_antitox"/>
    <property type="match status" value="1"/>
</dbReference>
<evidence type="ECO:0000313" key="3">
    <source>
        <dbReference type="EMBL" id="TGL47670.1"/>
    </source>
</evidence>
<dbReference type="InterPro" id="IPR036165">
    <property type="entry name" value="YefM-like_sf"/>
</dbReference>
<reference evidence="3" key="1">
    <citation type="journal article" date="2019" name="PLoS Negl. Trop. Dis.">
        <title>Revisiting the worldwide diversity of Leptospira species in the environment.</title>
        <authorList>
            <person name="Vincent A.T."/>
            <person name="Schiettekatte O."/>
            <person name="Bourhy P."/>
            <person name="Veyrier F.J."/>
            <person name="Picardeau M."/>
        </authorList>
    </citation>
    <scope>NUCLEOTIDE SEQUENCE [LARGE SCALE GENOMIC DNA]</scope>
    <source>
        <strain evidence="3">201702454</strain>
    </source>
</reference>
<keyword evidence="4" id="KW-1185">Reference proteome</keyword>
<dbReference type="Proteomes" id="UP000297609">
    <property type="component" value="Unassembled WGS sequence"/>
</dbReference>
<dbReference type="SUPFAM" id="SSF143120">
    <property type="entry name" value="YefM-like"/>
    <property type="match status" value="1"/>
</dbReference>
<dbReference type="RefSeq" id="WP_135620846.1">
    <property type="nucleotide sequence ID" value="NZ_RQGG01000048.1"/>
</dbReference>
<proteinExistence type="inferred from homology"/>
<dbReference type="Gene3D" id="3.40.1620.10">
    <property type="entry name" value="YefM-like domain"/>
    <property type="match status" value="1"/>
</dbReference>